<dbReference type="SUPFAM" id="SSF54495">
    <property type="entry name" value="UBC-like"/>
    <property type="match status" value="1"/>
</dbReference>
<proteinExistence type="predicted"/>
<keyword evidence="9" id="KW-0067">ATP-binding</keyword>
<evidence type="ECO:0000256" key="12">
    <source>
        <dbReference type="ARBA" id="ARBA00041798"/>
    </source>
</evidence>
<reference evidence="16" key="1">
    <citation type="submission" date="2015-11" db="EMBL/GenBank/DDBJ databases">
        <title>De novo transcriptome assembly of four potential Pierce s Disease insect vectors from Arizona vineyards.</title>
        <authorList>
            <person name="Tassone E.E."/>
        </authorList>
    </citation>
    <scope>NUCLEOTIDE SEQUENCE</scope>
</reference>
<keyword evidence="5" id="KW-0808">Transferase</keyword>
<dbReference type="SMART" id="SM00212">
    <property type="entry name" value="UBCc"/>
    <property type="match status" value="1"/>
</dbReference>
<dbReference type="GO" id="GO:0005524">
    <property type="term" value="F:ATP binding"/>
    <property type="evidence" value="ECO:0007669"/>
    <property type="project" value="UniProtKB-KW"/>
</dbReference>
<evidence type="ECO:0000256" key="10">
    <source>
        <dbReference type="ARBA" id="ARBA00023242"/>
    </source>
</evidence>
<evidence type="ECO:0000256" key="2">
    <source>
        <dbReference type="ARBA" id="ARBA00004496"/>
    </source>
</evidence>
<dbReference type="Pfam" id="PF00179">
    <property type="entry name" value="UQ_con"/>
    <property type="match status" value="1"/>
</dbReference>
<keyword evidence="8" id="KW-0833">Ubl conjugation pathway</keyword>
<evidence type="ECO:0000256" key="1">
    <source>
        <dbReference type="ARBA" id="ARBA00004123"/>
    </source>
</evidence>
<dbReference type="GO" id="GO:0061631">
    <property type="term" value="F:ubiquitin conjugating enzyme activity"/>
    <property type="evidence" value="ECO:0007669"/>
    <property type="project" value="UniProtKB-EC"/>
</dbReference>
<evidence type="ECO:0000256" key="6">
    <source>
        <dbReference type="ARBA" id="ARBA00022703"/>
    </source>
</evidence>
<dbReference type="GO" id="GO:0005634">
    <property type="term" value="C:nucleus"/>
    <property type="evidence" value="ECO:0007669"/>
    <property type="project" value="UniProtKB-SubCell"/>
</dbReference>
<dbReference type="InterPro" id="IPR000608">
    <property type="entry name" value="UBC"/>
</dbReference>
<gene>
    <name evidence="16" type="ORF">g.17454</name>
</gene>
<dbReference type="Gene3D" id="3.10.110.10">
    <property type="entry name" value="Ubiquitin Conjugating Enzyme"/>
    <property type="match status" value="1"/>
</dbReference>
<protein>
    <recommendedName>
        <fullName evidence="11">Ubiquitin-conjugating enzyme E2 Z</fullName>
        <ecNumber evidence="3">2.3.2.23</ecNumber>
    </recommendedName>
    <alternativeName>
        <fullName evidence="12">E2 ubiquitin-conjugating enzyme Z</fullName>
    </alternativeName>
    <alternativeName>
        <fullName evidence="14">Ubiquitin carrier protein Z</fullName>
    </alternativeName>
    <alternativeName>
        <fullName evidence="13">Ubiquitin-protein ligase Z</fullName>
    </alternativeName>
</protein>
<evidence type="ECO:0000256" key="9">
    <source>
        <dbReference type="ARBA" id="ARBA00022840"/>
    </source>
</evidence>
<dbReference type="GO" id="GO:0006915">
    <property type="term" value="P:apoptotic process"/>
    <property type="evidence" value="ECO:0007669"/>
    <property type="project" value="UniProtKB-KW"/>
</dbReference>
<evidence type="ECO:0000256" key="7">
    <source>
        <dbReference type="ARBA" id="ARBA00022741"/>
    </source>
</evidence>
<dbReference type="AlphaFoldDB" id="A0A1B6FVI9"/>
<feature type="domain" description="UBC core" evidence="15">
    <location>
        <begin position="19"/>
        <end position="173"/>
    </location>
</feature>
<name>A0A1B6FVI9_9HEMI</name>
<keyword evidence="6" id="KW-0053">Apoptosis</keyword>
<evidence type="ECO:0000256" key="13">
    <source>
        <dbReference type="ARBA" id="ARBA00042316"/>
    </source>
</evidence>
<dbReference type="GO" id="GO:0043066">
    <property type="term" value="P:negative regulation of apoptotic process"/>
    <property type="evidence" value="ECO:0007669"/>
    <property type="project" value="TreeGrafter"/>
</dbReference>
<evidence type="ECO:0000256" key="4">
    <source>
        <dbReference type="ARBA" id="ARBA00022490"/>
    </source>
</evidence>
<accession>A0A1B6FVI9</accession>
<keyword evidence="4" id="KW-0963">Cytoplasm</keyword>
<dbReference type="PANTHER" id="PTHR46116:SF26">
    <property type="entry name" value="UBIQUITIN-CONJUGATING ENZYME E2 Z"/>
    <property type="match status" value="1"/>
</dbReference>
<comment type="subcellular location">
    <subcellularLocation>
        <location evidence="2">Cytoplasm</location>
    </subcellularLocation>
    <subcellularLocation>
        <location evidence="1">Nucleus</location>
    </subcellularLocation>
</comment>
<dbReference type="CDD" id="cd23809">
    <property type="entry name" value="UBCc_UBE2Z"/>
    <property type="match status" value="1"/>
</dbReference>
<dbReference type="InterPro" id="IPR016135">
    <property type="entry name" value="UBQ-conjugating_enzyme/RWD"/>
</dbReference>
<evidence type="ECO:0000256" key="5">
    <source>
        <dbReference type="ARBA" id="ARBA00022679"/>
    </source>
</evidence>
<evidence type="ECO:0000256" key="11">
    <source>
        <dbReference type="ARBA" id="ARBA00039894"/>
    </source>
</evidence>
<dbReference type="EC" id="2.3.2.23" evidence="3"/>
<sequence>MAWNPLHPITQNELQLSTTSLLRIKRDMISIYTEPPPGILVVPDEEDMTLVHALITGPYGTPYEGGFFYFIVRFPPDYPISSPKVVLMTTGGNTVRFNPNLYNNGKVCLSILGTWNGPAWSPALTLASVLISIQSLLTEKPYHNEPGFERERVSGDVNRYNEIIQHETLRVAVVGMLDNDYGIHLPNQLKEAMQTSFLQLYDFYENLALSKISLNGMEMHDPFGERRGQFQYRVLLQRLKTIYLRLKLSSYSQNNSSSSSPQSSD</sequence>
<dbReference type="GO" id="GO:0004869">
    <property type="term" value="F:cysteine-type endopeptidase inhibitor activity"/>
    <property type="evidence" value="ECO:0007669"/>
    <property type="project" value="TreeGrafter"/>
</dbReference>
<organism evidence="16">
    <name type="scientific">Cuerna arida</name>
    <dbReference type="NCBI Taxonomy" id="1464854"/>
    <lineage>
        <taxon>Eukaryota</taxon>
        <taxon>Metazoa</taxon>
        <taxon>Ecdysozoa</taxon>
        <taxon>Arthropoda</taxon>
        <taxon>Hexapoda</taxon>
        <taxon>Insecta</taxon>
        <taxon>Pterygota</taxon>
        <taxon>Neoptera</taxon>
        <taxon>Paraneoptera</taxon>
        <taxon>Hemiptera</taxon>
        <taxon>Auchenorrhyncha</taxon>
        <taxon>Membracoidea</taxon>
        <taxon>Cicadellidae</taxon>
        <taxon>Cicadellinae</taxon>
        <taxon>Proconiini</taxon>
        <taxon>Cuerna</taxon>
    </lineage>
</organism>
<dbReference type="PROSITE" id="PS50127">
    <property type="entry name" value="UBC_2"/>
    <property type="match status" value="1"/>
</dbReference>
<keyword evidence="7" id="KW-0547">Nucleotide-binding</keyword>
<keyword evidence="10" id="KW-0539">Nucleus</keyword>
<dbReference type="FunFam" id="3.10.110.10:FF:000046">
    <property type="entry name" value="Ubiquitin-conjugating enzyme E2 Z"/>
    <property type="match status" value="1"/>
</dbReference>
<evidence type="ECO:0000313" key="16">
    <source>
        <dbReference type="EMBL" id="JAS54210.1"/>
    </source>
</evidence>
<evidence type="ECO:0000256" key="8">
    <source>
        <dbReference type="ARBA" id="ARBA00022786"/>
    </source>
</evidence>
<evidence type="ECO:0000259" key="15">
    <source>
        <dbReference type="PROSITE" id="PS50127"/>
    </source>
</evidence>
<dbReference type="GO" id="GO:0005737">
    <property type="term" value="C:cytoplasm"/>
    <property type="evidence" value="ECO:0007669"/>
    <property type="project" value="UniProtKB-SubCell"/>
</dbReference>
<dbReference type="EMBL" id="GECZ01015559">
    <property type="protein sequence ID" value="JAS54210.1"/>
    <property type="molecule type" value="Transcribed_RNA"/>
</dbReference>
<dbReference type="PANTHER" id="PTHR46116">
    <property type="entry name" value="(E3-INDEPENDENT) E2 UBIQUITIN-CONJUGATING ENZYME"/>
    <property type="match status" value="1"/>
</dbReference>
<evidence type="ECO:0000256" key="3">
    <source>
        <dbReference type="ARBA" id="ARBA00012486"/>
    </source>
</evidence>
<evidence type="ECO:0000256" key="14">
    <source>
        <dbReference type="ARBA" id="ARBA00042401"/>
    </source>
</evidence>